<dbReference type="InterPro" id="IPR057267">
    <property type="entry name" value="Rbsml_uL18_arch"/>
</dbReference>
<evidence type="ECO:0000256" key="1">
    <source>
        <dbReference type="ARBA" id="ARBA00007116"/>
    </source>
</evidence>
<organism evidence="8 9">
    <name type="scientific">Candidatus Naiadarchaeum limnaeum</name>
    <dbReference type="NCBI Taxonomy" id="2756139"/>
    <lineage>
        <taxon>Archaea</taxon>
        <taxon>Candidatus Undinarchaeota</taxon>
        <taxon>Candidatus Undinarchaeia</taxon>
        <taxon>Candidatus Naiadarchaeales</taxon>
        <taxon>Candidatus Naiadarchaeaceae</taxon>
        <taxon>Candidatus Naiadarchaeum</taxon>
    </lineage>
</organism>
<dbReference type="Pfam" id="PF17144">
    <property type="entry name" value="Ribosomal_L5e"/>
    <property type="match status" value="2"/>
</dbReference>
<evidence type="ECO:0000256" key="2">
    <source>
        <dbReference type="ARBA" id="ARBA00022730"/>
    </source>
</evidence>
<evidence type="ECO:0000313" key="8">
    <source>
        <dbReference type="EMBL" id="HIK00500.1"/>
    </source>
</evidence>
<dbReference type="CDD" id="cd00432">
    <property type="entry name" value="Ribosomal_L18_L5e"/>
    <property type="match status" value="1"/>
</dbReference>
<dbReference type="NCBIfam" id="NF006342">
    <property type="entry name" value="PRK08569.1"/>
    <property type="match status" value="1"/>
</dbReference>
<dbReference type="GO" id="GO:0008097">
    <property type="term" value="F:5S rRNA binding"/>
    <property type="evidence" value="ECO:0007669"/>
    <property type="project" value="InterPro"/>
</dbReference>
<dbReference type="GO" id="GO:0000027">
    <property type="term" value="P:ribosomal large subunit assembly"/>
    <property type="evidence" value="ECO:0007669"/>
    <property type="project" value="TreeGrafter"/>
</dbReference>
<dbReference type="SUPFAM" id="SSF53137">
    <property type="entry name" value="Translational machinery components"/>
    <property type="match status" value="1"/>
</dbReference>
<protein>
    <recommendedName>
        <fullName evidence="6">Large ribosomal subunit protein uL18</fullName>
    </recommendedName>
</protein>
<sequence length="219" mass="24665">MRSRYELKLKRRRSGQTDYRKRLKLLLARKPRIVVRKSLKHIRVQIASYSPKGDTISATAFSAELKKFGWNYSTNSLPAAYLTGMLCGLRAKSKGVGEAVLDIGINTSIKGSKLYAALKGAIDSGLKIPANPEIFPSDARIKGEHIIAYTSKLKKENPEKFKKRFSAYLSKKVDPEKIVYTFEEVKKKIRESKHGVKHGSESKLSSPLQKKVNEVFEHG</sequence>
<keyword evidence="3 6" id="KW-0694">RNA-binding</keyword>
<dbReference type="InterPro" id="IPR005485">
    <property type="entry name" value="Rbsml_uL18_euk_arch"/>
</dbReference>
<keyword evidence="5 6" id="KW-0687">Ribonucleoprotein</keyword>
<evidence type="ECO:0000256" key="3">
    <source>
        <dbReference type="ARBA" id="ARBA00022884"/>
    </source>
</evidence>
<name>A0A832X647_9ARCH</name>
<accession>A0A832X647</accession>
<dbReference type="Gene3D" id="3.30.420.100">
    <property type="match status" value="1"/>
</dbReference>
<dbReference type="GO" id="GO:0022625">
    <property type="term" value="C:cytosolic large ribosomal subunit"/>
    <property type="evidence" value="ECO:0007669"/>
    <property type="project" value="TreeGrafter"/>
</dbReference>
<comment type="subunit">
    <text evidence="6">Part of the 50S ribosomal subunit. Contacts the 5S and 23S rRNAs.</text>
</comment>
<dbReference type="GO" id="GO:0006412">
    <property type="term" value="P:translation"/>
    <property type="evidence" value="ECO:0007669"/>
    <property type="project" value="UniProtKB-UniRule"/>
</dbReference>
<dbReference type="Proteomes" id="UP000646946">
    <property type="component" value="Unassembled WGS sequence"/>
</dbReference>
<feature type="region of interest" description="Disordered" evidence="7">
    <location>
        <begin position="191"/>
        <end position="219"/>
    </location>
</feature>
<evidence type="ECO:0000256" key="6">
    <source>
        <dbReference type="HAMAP-Rule" id="MF_01337"/>
    </source>
</evidence>
<proteinExistence type="inferred from homology"/>
<reference evidence="8 9" key="1">
    <citation type="journal article" name="Nat. Commun.">
        <title>Undinarchaeota illuminate DPANN phylogeny and the impact of gene transfer on archaeal evolution.</title>
        <authorList>
            <person name="Dombrowski N."/>
            <person name="Williams T.A."/>
            <person name="Sun J."/>
            <person name="Woodcroft B.J."/>
            <person name="Lee J.H."/>
            <person name="Minh B.Q."/>
            <person name="Rinke C."/>
            <person name="Spang A."/>
        </authorList>
    </citation>
    <scope>NUCLEOTIDE SEQUENCE [LARGE SCALE GENOMIC DNA]</scope>
    <source>
        <strain evidence="8">MAG_bin1129</strain>
    </source>
</reference>
<comment type="function">
    <text evidence="6">This is one of the proteins that bind and probably mediate the attachment of the 5S RNA into the large ribosomal subunit, where it forms part of the central protuberance.</text>
</comment>
<comment type="caution">
    <text evidence="8">The sequence shown here is derived from an EMBL/GenBank/DDBJ whole genome shotgun (WGS) entry which is preliminary data.</text>
</comment>
<evidence type="ECO:0000256" key="7">
    <source>
        <dbReference type="SAM" id="MobiDB-lite"/>
    </source>
</evidence>
<evidence type="ECO:0000256" key="5">
    <source>
        <dbReference type="ARBA" id="ARBA00023274"/>
    </source>
</evidence>
<dbReference type="AlphaFoldDB" id="A0A832X647"/>
<keyword evidence="4 6" id="KW-0689">Ribosomal protein</keyword>
<dbReference type="PANTHER" id="PTHR23410:SF12">
    <property type="entry name" value="LARGE RIBOSOMAL SUBUNIT PROTEIN UL18"/>
    <property type="match status" value="1"/>
</dbReference>
<dbReference type="InterPro" id="IPR057268">
    <property type="entry name" value="Ribosomal_L18"/>
</dbReference>
<comment type="similarity">
    <text evidence="1 6">Belongs to the universal ribosomal protein uL18 family.</text>
</comment>
<keyword evidence="9" id="KW-1185">Reference proteome</keyword>
<keyword evidence="2 6" id="KW-0699">rRNA-binding</keyword>
<feature type="compositionally biased region" description="Basic and acidic residues" evidence="7">
    <location>
        <begin position="192"/>
        <end position="201"/>
    </location>
</feature>
<evidence type="ECO:0000256" key="4">
    <source>
        <dbReference type="ARBA" id="ARBA00022980"/>
    </source>
</evidence>
<dbReference type="HAMAP" id="MF_01337_A">
    <property type="entry name" value="Ribosomal_uL18_A"/>
    <property type="match status" value="1"/>
</dbReference>
<dbReference type="PANTHER" id="PTHR23410">
    <property type="entry name" value="RIBOSOMAL PROTEIN L5-RELATED"/>
    <property type="match status" value="1"/>
</dbReference>
<dbReference type="EMBL" id="DVAB01000024">
    <property type="protein sequence ID" value="HIK00500.1"/>
    <property type="molecule type" value="Genomic_DNA"/>
</dbReference>
<evidence type="ECO:0000313" key="9">
    <source>
        <dbReference type="Proteomes" id="UP000646946"/>
    </source>
</evidence>
<gene>
    <name evidence="6" type="primary">rpl18</name>
    <name evidence="8" type="ORF">H1016_03100</name>
</gene>
<dbReference type="GO" id="GO:0003735">
    <property type="term" value="F:structural constituent of ribosome"/>
    <property type="evidence" value="ECO:0007669"/>
    <property type="project" value="InterPro"/>
</dbReference>